<evidence type="ECO:0000256" key="11">
    <source>
        <dbReference type="SAM" id="MobiDB-lite"/>
    </source>
</evidence>
<feature type="transmembrane region" description="Helical" evidence="12">
    <location>
        <begin position="353"/>
        <end position="373"/>
    </location>
</feature>
<name>A0A5J4YYV9_PORPP</name>
<evidence type="ECO:0000256" key="3">
    <source>
        <dbReference type="ARBA" id="ARBA00022679"/>
    </source>
</evidence>
<feature type="active site" evidence="10">
    <location>
        <position position="367"/>
    </location>
</feature>
<evidence type="ECO:0000256" key="9">
    <source>
        <dbReference type="PIRNR" id="PIRNR000439"/>
    </source>
</evidence>
<evidence type="ECO:0000256" key="7">
    <source>
        <dbReference type="ARBA" id="ARBA00023136"/>
    </source>
</evidence>
<evidence type="ECO:0000256" key="12">
    <source>
        <dbReference type="SAM" id="Phobius"/>
    </source>
</evidence>
<feature type="transmembrane region" description="Helical" evidence="12">
    <location>
        <begin position="104"/>
        <end position="126"/>
    </location>
</feature>
<accession>A0A5J4YYV9</accession>
<evidence type="ECO:0000256" key="6">
    <source>
        <dbReference type="ARBA" id="ARBA00022989"/>
    </source>
</evidence>
<feature type="transmembrane region" description="Helical" evidence="12">
    <location>
        <begin position="238"/>
        <end position="256"/>
    </location>
</feature>
<dbReference type="GO" id="GO:0008374">
    <property type="term" value="F:O-acyltransferase activity"/>
    <property type="evidence" value="ECO:0007669"/>
    <property type="project" value="InterPro"/>
</dbReference>
<comment type="similarity">
    <text evidence="2 9">Belongs to the membrane-bound acyltransferase family. Sterol o-acyltransferase subfamily.</text>
</comment>
<reference evidence="14" key="1">
    <citation type="journal article" date="2019" name="Nat. Commun.">
        <title>Expansion of phycobilisome linker gene families in mesophilic red algae.</title>
        <authorList>
            <person name="Lee J."/>
            <person name="Kim D."/>
            <person name="Bhattacharya D."/>
            <person name="Yoon H.S."/>
        </authorList>
    </citation>
    <scope>NUCLEOTIDE SEQUENCE [LARGE SCALE GENOMIC DNA]</scope>
    <source>
        <strain evidence="14">CCMP 1328</strain>
    </source>
</reference>
<comment type="subcellular location">
    <subcellularLocation>
        <location evidence="1 9">Endoplasmic reticulum membrane</location>
        <topology evidence="1 9">Multi-pass membrane protein</topology>
    </subcellularLocation>
</comment>
<sequence>MGESLARAGSGSEAVNDDVVAQQTPSREARREYATHKYERRASILEQVESGAERVPVHIFYGLQNMLWLLVSLWFVKTPVVRLLQGQPPVDLSLLKWSFRGVEYVLLIYSLMCIATPFTYLLHVLTVRGWMSPVTRETLYRLLQCLHLSGTNRYIITSRLSTVPSFALTTQATVSFLKMHSYHVEVRRALGDLKPDASLQQKLELVSFRKFAYFWFAPTLVYSVSGYPRSASVSTSFICRKVGTGLGLLLAIYLLITEHFLPCFDDPVRSFVEVVIALFLPCTLLFLALFFLVFEVLLNIAGELTRFGDRQFYEDFWNATNMSEFSRKWNRPVHDWLLKHIYGDAIQAGASKLVAQAATFLFSALFHELILAVTFRHPRVFLLSLMMTQMPLIWIFRGNLKNPHYRRFANLFFWFGMVVGPALLAGTYHQSIFRNEHAQP</sequence>
<dbReference type="GO" id="GO:0005789">
    <property type="term" value="C:endoplasmic reticulum membrane"/>
    <property type="evidence" value="ECO:0007669"/>
    <property type="project" value="UniProtKB-SubCell"/>
</dbReference>
<dbReference type="Proteomes" id="UP000324585">
    <property type="component" value="Unassembled WGS sequence"/>
</dbReference>
<keyword evidence="6 12" id="KW-1133">Transmembrane helix</keyword>
<dbReference type="EMBL" id="VRMN01000003">
    <property type="protein sequence ID" value="KAA8495904.1"/>
    <property type="molecule type" value="Genomic_DNA"/>
</dbReference>
<keyword evidence="8 9" id="KW-0012">Acyltransferase</keyword>
<keyword evidence="14" id="KW-1185">Reference proteome</keyword>
<dbReference type="Pfam" id="PF03062">
    <property type="entry name" value="MBOAT"/>
    <property type="match status" value="1"/>
</dbReference>
<dbReference type="InterPro" id="IPR004299">
    <property type="entry name" value="MBOAT_fam"/>
</dbReference>
<dbReference type="OrthoDB" id="10039049at2759"/>
<feature type="transmembrane region" description="Helical" evidence="12">
    <location>
        <begin position="276"/>
        <end position="301"/>
    </location>
</feature>
<evidence type="ECO:0000256" key="5">
    <source>
        <dbReference type="ARBA" id="ARBA00022824"/>
    </source>
</evidence>
<feature type="region of interest" description="Disordered" evidence="11">
    <location>
        <begin position="1"/>
        <end position="34"/>
    </location>
</feature>
<evidence type="ECO:0000256" key="2">
    <source>
        <dbReference type="ARBA" id="ARBA00009010"/>
    </source>
</evidence>
<dbReference type="InterPro" id="IPR014371">
    <property type="entry name" value="Oat_ACAT_DAG_ARE"/>
</dbReference>
<evidence type="ECO:0000313" key="13">
    <source>
        <dbReference type="EMBL" id="KAA8495904.1"/>
    </source>
</evidence>
<dbReference type="SMR" id="A0A5J4YYV9"/>
<evidence type="ECO:0000256" key="8">
    <source>
        <dbReference type="ARBA" id="ARBA00023315"/>
    </source>
</evidence>
<keyword evidence="4 12" id="KW-0812">Transmembrane</keyword>
<gene>
    <name evidence="13" type="ORF">FVE85_2059</name>
</gene>
<protein>
    <recommendedName>
        <fullName evidence="9">O-acyltransferase</fullName>
    </recommendedName>
</protein>
<comment type="caution">
    <text evidence="13">The sequence shown here is derived from an EMBL/GenBank/DDBJ whole genome shotgun (WGS) entry which is preliminary data.</text>
</comment>
<dbReference type="OMA" id="SCMIEDV"/>
<dbReference type="PIRSF" id="PIRSF000439">
    <property type="entry name" value="Oat_ACAT_DAG_ARE"/>
    <property type="match status" value="1"/>
</dbReference>
<keyword evidence="7 9" id="KW-0472">Membrane</keyword>
<feature type="transmembrane region" description="Helical" evidence="12">
    <location>
        <begin position="379"/>
        <end position="396"/>
    </location>
</feature>
<organism evidence="13 14">
    <name type="scientific">Porphyridium purpureum</name>
    <name type="common">Red alga</name>
    <name type="synonym">Porphyridium cruentum</name>
    <dbReference type="NCBI Taxonomy" id="35688"/>
    <lineage>
        <taxon>Eukaryota</taxon>
        <taxon>Rhodophyta</taxon>
        <taxon>Bangiophyceae</taxon>
        <taxon>Porphyridiales</taxon>
        <taxon>Porphyridiaceae</taxon>
        <taxon>Porphyridium</taxon>
    </lineage>
</organism>
<evidence type="ECO:0000313" key="14">
    <source>
        <dbReference type="Proteomes" id="UP000324585"/>
    </source>
</evidence>
<evidence type="ECO:0000256" key="10">
    <source>
        <dbReference type="PIRSR" id="PIRSR000439-1"/>
    </source>
</evidence>
<evidence type="ECO:0000256" key="4">
    <source>
        <dbReference type="ARBA" id="ARBA00022692"/>
    </source>
</evidence>
<proteinExistence type="inferred from homology"/>
<keyword evidence="3 9" id="KW-0808">Transferase</keyword>
<evidence type="ECO:0000256" key="1">
    <source>
        <dbReference type="ARBA" id="ARBA00004477"/>
    </source>
</evidence>
<keyword evidence="5 9" id="KW-0256">Endoplasmic reticulum</keyword>
<feature type="transmembrane region" description="Helical" evidence="12">
    <location>
        <begin position="408"/>
        <end position="428"/>
    </location>
</feature>
<dbReference type="AlphaFoldDB" id="A0A5J4YYV9"/>
<dbReference type="PANTHER" id="PTHR10408:SF9">
    <property type="entry name" value="STEROL O-ACYLTRANSFERASE 2-RELATED"/>
    <property type="match status" value="1"/>
</dbReference>
<dbReference type="PANTHER" id="PTHR10408">
    <property type="entry name" value="STEROL O-ACYLTRANSFERASE"/>
    <property type="match status" value="1"/>
</dbReference>